<evidence type="ECO:0000256" key="1">
    <source>
        <dbReference type="PROSITE-ProRule" id="PRU00267"/>
    </source>
</evidence>
<name>A0A183UNG1_TOXCA</name>
<feature type="DNA-binding region" description="HMG box" evidence="1">
    <location>
        <begin position="26"/>
        <end position="77"/>
    </location>
</feature>
<protein>
    <submittedName>
        <fullName evidence="7">HMG box domain-containing protein</fullName>
    </submittedName>
</protein>
<dbReference type="Proteomes" id="UP000050794">
    <property type="component" value="Unassembled WGS sequence"/>
</dbReference>
<evidence type="ECO:0000256" key="3">
    <source>
        <dbReference type="SAM" id="MobiDB-lite"/>
    </source>
</evidence>
<gene>
    <name evidence="5" type="ORF">TCNE_LOCUS10031</name>
</gene>
<proteinExistence type="predicted"/>
<keyword evidence="1" id="KW-0238">DNA-binding</keyword>
<evidence type="ECO:0000313" key="5">
    <source>
        <dbReference type="EMBL" id="VDM41352.1"/>
    </source>
</evidence>
<feature type="region of interest" description="Disordered" evidence="3">
    <location>
        <begin position="316"/>
        <end position="401"/>
    </location>
</feature>
<dbReference type="GO" id="GO:0016922">
    <property type="term" value="F:nuclear receptor binding"/>
    <property type="evidence" value="ECO:0007669"/>
    <property type="project" value="TreeGrafter"/>
</dbReference>
<dbReference type="PROSITE" id="PS50118">
    <property type="entry name" value="HMG_BOX_2"/>
    <property type="match status" value="1"/>
</dbReference>
<dbReference type="EMBL" id="UYWY01020366">
    <property type="protein sequence ID" value="VDM41352.1"/>
    <property type="molecule type" value="Genomic_DNA"/>
</dbReference>
<dbReference type="Gene3D" id="1.10.30.10">
    <property type="entry name" value="High mobility group box domain"/>
    <property type="match status" value="1"/>
</dbReference>
<dbReference type="Pfam" id="PF00505">
    <property type="entry name" value="HMG_box"/>
    <property type="match status" value="1"/>
</dbReference>
<reference evidence="7" key="1">
    <citation type="submission" date="2016-06" db="UniProtKB">
        <authorList>
            <consortium name="WormBaseParasite"/>
        </authorList>
    </citation>
    <scope>IDENTIFICATION</scope>
</reference>
<feature type="compositionally biased region" description="Acidic residues" evidence="3">
    <location>
        <begin position="345"/>
        <end position="357"/>
    </location>
</feature>
<dbReference type="WBParaSite" id="TCNE_0001003101-mRNA-1">
    <property type="protein sequence ID" value="TCNE_0001003101-mRNA-1"/>
    <property type="gene ID" value="TCNE_0001003101"/>
</dbReference>
<feature type="compositionally biased region" description="Basic and acidic residues" evidence="3">
    <location>
        <begin position="358"/>
        <end position="374"/>
    </location>
</feature>
<feature type="region of interest" description="Disordered" evidence="3">
    <location>
        <begin position="1"/>
        <end position="30"/>
    </location>
</feature>
<organism evidence="6 7">
    <name type="scientific">Toxocara canis</name>
    <name type="common">Canine roundworm</name>
    <dbReference type="NCBI Taxonomy" id="6265"/>
    <lineage>
        <taxon>Eukaryota</taxon>
        <taxon>Metazoa</taxon>
        <taxon>Ecdysozoa</taxon>
        <taxon>Nematoda</taxon>
        <taxon>Chromadorea</taxon>
        <taxon>Rhabditida</taxon>
        <taxon>Spirurina</taxon>
        <taxon>Ascaridomorpha</taxon>
        <taxon>Ascaridoidea</taxon>
        <taxon>Toxocaridae</taxon>
        <taxon>Toxocara</taxon>
    </lineage>
</organism>
<evidence type="ECO:0000259" key="4">
    <source>
        <dbReference type="PROSITE" id="PS50118"/>
    </source>
</evidence>
<accession>A0A183UNG1</accession>
<dbReference type="GO" id="GO:0045892">
    <property type="term" value="P:negative regulation of DNA-templated transcription"/>
    <property type="evidence" value="ECO:0007669"/>
    <property type="project" value="TreeGrafter"/>
</dbReference>
<dbReference type="CDD" id="cd21983">
    <property type="entry name" value="HMG-box_SMARCE1"/>
    <property type="match status" value="1"/>
</dbReference>
<keyword evidence="6" id="KW-1185">Reference proteome</keyword>
<keyword evidence="2" id="KW-0175">Coiled coil</keyword>
<sequence length="401" mass="45795">MFRHPNSTPSRPSGQDAGSLKPPKAPDRPLVPYMRFSRKMWAKVRSEHPDSQLWDIGKVIGQMWRDAPESEKAVYQQARCILSLYRAHIRIYLFVPSIIPVFLEYEIEKTEYEKALKAYHNSTAYQQYLSAKNRAKMADKSNTVGGVIASGRGRLDTGGVVIQPVEDEEVGDLSSRRVAAVRFDRNHRLIAELFNGNVVTDTRTIVAQSRIDMLQKQAHSLALHQSKLEDELKKLNDVFQEKKRQMETSSEEFAARLKKVCEDKPQVDETKYASMVEEWSSKMLRAYEDYKAKQEAIRAKQLVEREQLAEETPILYSLTVGDTSPSPKRKETDDKSPVNTTEDKDKEDESESAEITEETEKPIEEDRNNEKTETEEQQPSAEEESQPQEVAPPVTEDAATE</sequence>
<feature type="domain" description="HMG box" evidence="4">
    <location>
        <begin position="26"/>
        <end position="77"/>
    </location>
</feature>
<feature type="compositionally biased region" description="Polar residues" evidence="3">
    <location>
        <begin position="1"/>
        <end position="13"/>
    </location>
</feature>
<evidence type="ECO:0000256" key="2">
    <source>
        <dbReference type="SAM" id="Coils"/>
    </source>
</evidence>
<dbReference type="GO" id="GO:0031492">
    <property type="term" value="F:nucleosomal DNA binding"/>
    <property type="evidence" value="ECO:0007669"/>
    <property type="project" value="TreeGrafter"/>
</dbReference>
<dbReference type="InterPro" id="IPR009071">
    <property type="entry name" value="HMG_box_dom"/>
</dbReference>
<evidence type="ECO:0000313" key="7">
    <source>
        <dbReference type="WBParaSite" id="TCNE_0001003101-mRNA-1"/>
    </source>
</evidence>
<keyword evidence="1" id="KW-0539">Nucleus</keyword>
<reference evidence="5 6" key="2">
    <citation type="submission" date="2018-11" db="EMBL/GenBank/DDBJ databases">
        <authorList>
            <consortium name="Pathogen Informatics"/>
        </authorList>
    </citation>
    <scope>NUCLEOTIDE SEQUENCE [LARGE SCALE GENOMIC DNA]</scope>
</reference>
<dbReference type="AlphaFoldDB" id="A0A183UNG1"/>
<dbReference type="PANTHER" id="PTHR46232">
    <property type="entry name" value="SMARCE1 REGULATOR OF CHROMATIN"/>
    <property type="match status" value="1"/>
</dbReference>
<dbReference type="SMART" id="SM00398">
    <property type="entry name" value="HMG"/>
    <property type="match status" value="1"/>
</dbReference>
<dbReference type="InterPro" id="IPR036910">
    <property type="entry name" value="HMG_box_dom_sf"/>
</dbReference>
<evidence type="ECO:0000313" key="6">
    <source>
        <dbReference type="Proteomes" id="UP000050794"/>
    </source>
</evidence>
<dbReference type="SUPFAM" id="SSF47095">
    <property type="entry name" value="HMG-box"/>
    <property type="match status" value="1"/>
</dbReference>
<feature type="coiled-coil region" evidence="2">
    <location>
        <begin position="225"/>
        <end position="252"/>
    </location>
</feature>
<dbReference type="GO" id="GO:0016514">
    <property type="term" value="C:SWI/SNF complex"/>
    <property type="evidence" value="ECO:0007669"/>
    <property type="project" value="TreeGrafter"/>
</dbReference>
<feature type="compositionally biased region" description="Acidic residues" evidence="3">
    <location>
        <begin position="375"/>
        <end position="386"/>
    </location>
</feature>
<feature type="compositionally biased region" description="Basic and acidic residues" evidence="3">
    <location>
        <begin position="328"/>
        <end position="344"/>
    </location>
</feature>
<dbReference type="PANTHER" id="PTHR46232:SF1">
    <property type="entry name" value="SWI_SNF-RELATED MATRIX-ASSOCIATED ACTIN-DEPENDENT REGULATOR OF CHROMATIN SUBFAMILY E MEMBER 1"/>
    <property type="match status" value="1"/>
</dbReference>